<keyword evidence="1" id="KW-0812">Transmembrane</keyword>
<evidence type="ECO:0000313" key="3">
    <source>
        <dbReference type="Proteomes" id="UP000618319"/>
    </source>
</evidence>
<name>A0ABR9T959_9SPHI</name>
<evidence type="ECO:0008006" key="4">
    <source>
        <dbReference type="Google" id="ProtNLM"/>
    </source>
</evidence>
<keyword evidence="1" id="KW-0472">Membrane</keyword>
<dbReference type="EMBL" id="PSKQ01000022">
    <property type="protein sequence ID" value="MBE8721865.1"/>
    <property type="molecule type" value="Genomic_DNA"/>
</dbReference>
<gene>
    <name evidence="2" type="ORF">C4F40_14145</name>
</gene>
<reference evidence="2 3" key="1">
    <citation type="submission" date="2018-02" db="EMBL/GenBank/DDBJ databases">
        <title>Sphingobacterium KA21.</title>
        <authorList>
            <person name="Vasarhelyi B.M."/>
            <person name="Deshmukh S."/>
            <person name="Balint B."/>
            <person name="Kukolya J."/>
        </authorList>
    </citation>
    <scope>NUCLEOTIDE SEQUENCE [LARGE SCALE GENOMIC DNA]</scope>
    <source>
        <strain evidence="2 3">Ka21</strain>
    </source>
</reference>
<accession>A0ABR9T959</accession>
<evidence type="ECO:0000256" key="1">
    <source>
        <dbReference type="SAM" id="Phobius"/>
    </source>
</evidence>
<dbReference type="Pfam" id="PF11751">
    <property type="entry name" value="PorP_SprF"/>
    <property type="match status" value="1"/>
</dbReference>
<dbReference type="NCBIfam" id="TIGR03519">
    <property type="entry name" value="T9SS_PorP_fam"/>
    <property type="match status" value="1"/>
</dbReference>
<keyword evidence="3" id="KW-1185">Reference proteome</keyword>
<comment type="caution">
    <text evidence="2">The sequence shown here is derived from an EMBL/GenBank/DDBJ whole genome shotgun (WGS) entry which is preliminary data.</text>
</comment>
<keyword evidence="1" id="KW-1133">Transmembrane helix</keyword>
<sequence length="347" mass="39033">MNTANKLSNNENYIPMKYPCRTGCTNTNEYSLDIPYGRKKANYIHMKYIGYLSRILCTVLMINLLLLEVNAQQQLGSYLQYQQHPEQVNPAYTLSAEQGKLYSIGRKQWMGIDGGPVTMLVGGHFKTKSERSSLGFSVLFDKIGPEKYTEANAFYGHSIRLSDNDYIGATVGLGVRFYNVRFASLEQSDVSLREDINEKVGSLNLSFMYYRPEQFYVGVTLPRFGTGEFKEVEVFRENYSAIAAYLFAIDDGMHIKAGTWLSWMDNSEMLGNFSATAYFNRKLGIGVNYNSSKEFGGMASFALNDKLKFGYGYGFGVGRTTMAGARNGTHEISLSYHFSKGSKINLL</sequence>
<proteinExistence type="predicted"/>
<evidence type="ECO:0000313" key="2">
    <source>
        <dbReference type="EMBL" id="MBE8721865.1"/>
    </source>
</evidence>
<feature type="transmembrane region" description="Helical" evidence="1">
    <location>
        <begin position="48"/>
        <end position="67"/>
    </location>
</feature>
<dbReference type="InterPro" id="IPR019861">
    <property type="entry name" value="PorP/SprF_Bacteroidetes"/>
</dbReference>
<organism evidence="2 3">
    <name type="scientific">Sphingobacterium pedocola</name>
    <dbReference type="NCBI Taxonomy" id="2082722"/>
    <lineage>
        <taxon>Bacteria</taxon>
        <taxon>Pseudomonadati</taxon>
        <taxon>Bacteroidota</taxon>
        <taxon>Sphingobacteriia</taxon>
        <taxon>Sphingobacteriales</taxon>
        <taxon>Sphingobacteriaceae</taxon>
        <taxon>Sphingobacterium</taxon>
    </lineage>
</organism>
<dbReference type="Proteomes" id="UP000618319">
    <property type="component" value="Unassembled WGS sequence"/>
</dbReference>
<protein>
    <recommendedName>
        <fullName evidence="4">Type IX secretion system membrane protein PorP/SprF</fullName>
    </recommendedName>
</protein>